<evidence type="ECO:0000313" key="3">
    <source>
        <dbReference type="Proteomes" id="UP000649955"/>
    </source>
</evidence>
<feature type="region of interest" description="Disordered" evidence="1">
    <location>
        <begin position="75"/>
        <end position="105"/>
    </location>
</feature>
<protein>
    <recommendedName>
        <fullName evidence="4">Transposase</fullName>
    </recommendedName>
</protein>
<sequence>MRVFAASPGMRIDIPPVSGNPRRHGRNDAPDALMSCRASFHFVHQGPRPGWSGRRPWRRVLPMPVRTLDRMVSVAGHGAGRAGSPDASKPPAAWGTPGFNVTRGH</sequence>
<keyword evidence="3" id="KW-1185">Reference proteome</keyword>
<organism evidence="2 3">
    <name type="scientific">Amycolatopsis bullii</name>
    <dbReference type="NCBI Taxonomy" id="941987"/>
    <lineage>
        <taxon>Bacteria</taxon>
        <taxon>Bacillati</taxon>
        <taxon>Actinomycetota</taxon>
        <taxon>Actinomycetes</taxon>
        <taxon>Pseudonocardiales</taxon>
        <taxon>Pseudonocardiaceae</taxon>
        <taxon>Amycolatopsis</taxon>
    </lineage>
</organism>
<dbReference type="EMBL" id="BNAW01000035">
    <property type="protein sequence ID" value="GHG32722.1"/>
    <property type="molecule type" value="Genomic_DNA"/>
</dbReference>
<comment type="caution">
    <text evidence="2">The sequence shown here is derived from an EMBL/GenBank/DDBJ whole genome shotgun (WGS) entry which is preliminary data.</text>
</comment>
<evidence type="ECO:0000313" key="2">
    <source>
        <dbReference type="EMBL" id="GHG32722.1"/>
    </source>
</evidence>
<dbReference type="Proteomes" id="UP000649955">
    <property type="component" value="Unassembled WGS sequence"/>
</dbReference>
<name>A0ABQ3KKH1_9PSEU</name>
<proteinExistence type="predicted"/>
<evidence type="ECO:0000256" key="1">
    <source>
        <dbReference type="SAM" id="MobiDB-lite"/>
    </source>
</evidence>
<accession>A0ABQ3KKH1</accession>
<gene>
    <name evidence="2" type="ORF">GCM10017567_61140</name>
</gene>
<evidence type="ECO:0008006" key="4">
    <source>
        <dbReference type="Google" id="ProtNLM"/>
    </source>
</evidence>
<reference evidence="3" key="1">
    <citation type="journal article" date="2019" name="Int. J. Syst. Evol. Microbiol.">
        <title>The Global Catalogue of Microorganisms (GCM) 10K type strain sequencing project: providing services to taxonomists for standard genome sequencing and annotation.</title>
        <authorList>
            <consortium name="The Broad Institute Genomics Platform"/>
            <consortium name="The Broad Institute Genome Sequencing Center for Infectious Disease"/>
            <person name="Wu L."/>
            <person name="Ma J."/>
        </authorList>
    </citation>
    <scope>NUCLEOTIDE SEQUENCE [LARGE SCALE GENOMIC DNA]</scope>
    <source>
        <strain evidence="3">CGMCC 4.7680</strain>
    </source>
</reference>
<feature type="region of interest" description="Disordered" evidence="1">
    <location>
        <begin position="1"/>
        <end position="30"/>
    </location>
</feature>